<gene>
    <name evidence="8" type="ORF">CQW23_27167</name>
</gene>
<keyword evidence="3" id="KW-0479">Metal-binding</keyword>
<feature type="transmembrane region" description="Helical" evidence="7">
    <location>
        <begin position="67"/>
        <end position="87"/>
    </location>
</feature>
<keyword evidence="7" id="KW-0472">Membrane</keyword>
<dbReference type="PRINTS" id="PR00463">
    <property type="entry name" value="EP450I"/>
</dbReference>
<dbReference type="GO" id="GO:0020037">
    <property type="term" value="F:heme binding"/>
    <property type="evidence" value="ECO:0007669"/>
    <property type="project" value="InterPro"/>
</dbReference>
<dbReference type="SUPFAM" id="SSF48264">
    <property type="entry name" value="Cytochrome P450"/>
    <property type="match status" value="1"/>
</dbReference>
<evidence type="ECO:0000256" key="5">
    <source>
        <dbReference type="ARBA" id="ARBA00023004"/>
    </source>
</evidence>
<evidence type="ECO:0000256" key="2">
    <source>
        <dbReference type="ARBA" id="ARBA00022617"/>
    </source>
</evidence>
<keyword evidence="5" id="KW-0408">Iron</keyword>
<evidence type="ECO:0000313" key="9">
    <source>
        <dbReference type="Proteomes" id="UP000224567"/>
    </source>
</evidence>
<keyword evidence="4" id="KW-0560">Oxidoreductase</keyword>
<dbReference type="Pfam" id="PF00067">
    <property type="entry name" value="p450"/>
    <property type="match status" value="1"/>
</dbReference>
<keyword evidence="7" id="KW-1133">Transmembrane helix</keyword>
<protein>
    <submittedName>
        <fullName evidence="8">Uncharacterized protein</fullName>
    </submittedName>
</protein>
<dbReference type="AlphaFoldDB" id="A0A2G2VCW6"/>
<evidence type="ECO:0000256" key="3">
    <source>
        <dbReference type="ARBA" id="ARBA00022723"/>
    </source>
</evidence>
<accession>A0A2G2VCW6</accession>
<evidence type="ECO:0000256" key="6">
    <source>
        <dbReference type="ARBA" id="ARBA00023033"/>
    </source>
</evidence>
<dbReference type="InterPro" id="IPR002401">
    <property type="entry name" value="Cyt_P450_E_grp-I"/>
</dbReference>
<dbReference type="GO" id="GO:0016705">
    <property type="term" value="F:oxidoreductase activity, acting on paired donors, with incorporation or reduction of molecular oxygen"/>
    <property type="evidence" value="ECO:0007669"/>
    <property type="project" value="InterPro"/>
</dbReference>
<dbReference type="PANTHER" id="PTHR47953">
    <property type="entry name" value="OS08G0105600 PROTEIN"/>
    <property type="match status" value="1"/>
</dbReference>
<dbReference type="InterPro" id="IPR052306">
    <property type="entry name" value="CYP450_71D"/>
</dbReference>
<reference evidence="9" key="2">
    <citation type="journal article" date="2017" name="J. Anim. Genet.">
        <title>Multiple reference genome sequences of hot pepper reveal the massive evolution of plant disease resistance genes by retroduplication.</title>
        <authorList>
            <person name="Kim S."/>
            <person name="Park J."/>
            <person name="Yeom S.-I."/>
            <person name="Kim Y.-M."/>
            <person name="Seo E."/>
            <person name="Kim K.-T."/>
            <person name="Kim M.-S."/>
            <person name="Lee J.M."/>
            <person name="Cheong K."/>
            <person name="Shin H.-S."/>
            <person name="Kim S.-B."/>
            <person name="Han K."/>
            <person name="Lee J."/>
            <person name="Park M."/>
            <person name="Lee H.-A."/>
            <person name="Lee H.-Y."/>
            <person name="Lee Y."/>
            <person name="Oh S."/>
            <person name="Lee J.H."/>
            <person name="Choi E."/>
            <person name="Choi E."/>
            <person name="Lee S.E."/>
            <person name="Jeon J."/>
            <person name="Kim H."/>
            <person name="Choi G."/>
            <person name="Song H."/>
            <person name="Lee J."/>
            <person name="Lee S.-C."/>
            <person name="Kwon J.-K."/>
            <person name="Lee H.-Y."/>
            <person name="Koo N."/>
            <person name="Hong Y."/>
            <person name="Kim R.W."/>
            <person name="Kang W.-H."/>
            <person name="Huh J.H."/>
            <person name="Kang B.-C."/>
            <person name="Yang T.-J."/>
            <person name="Lee Y.-H."/>
            <person name="Bennetzen J.L."/>
            <person name="Choi D."/>
        </authorList>
    </citation>
    <scope>NUCLEOTIDE SEQUENCE [LARGE SCALE GENOMIC DNA]</scope>
    <source>
        <strain evidence="9">cv. PBC81</strain>
    </source>
</reference>
<organism evidence="8 9">
    <name type="scientific">Capsicum baccatum</name>
    <name type="common">Peruvian pepper</name>
    <dbReference type="NCBI Taxonomy" id="33114"/>
    <lineage>
        <taxon>Eukaryota</taxon>
        <taxon>Viridiplantae</taxon>
        <taxon>Streptophyta</taxon>
        <taxon>Embryophyta</taxon>
        <taxon>Tracheophyta</taxon>
        <taxon>Spermatophyta</taxon>
        <taxon>Magnoliopsida</taxon>
        <taxon>eudicotyledons</taxon>
        <taxon>Gunneridae</taxon>
        <taxon>Pentapetalae</taxon>
        <taxon>asterids</taxon>
        <taxon>lamiids</taxon>
        <taxon>Solanales</taxon>
        <taxon>Solanaceae</taxon>
        <taxon>Solanoideae</taxon>
        <taxon>Capsiceae</taxon>
        <taxon>Capsicum</taxon>
    </lineage>
</organism>
<dbReference type="InterPro" id="IPR001128">
    <property type="entry name" value="Cyt_P450"/>
</dbReference>
<dbReference type="GO" id="GO:0004497">
    <property type="term" value="F:monooxygenase activity"/>
    <property type="evidence" value="ECO:0007669"/>
    <property type="project" value="UniProtKB-KW"/>
</dbReference>
<dbReference type="PANTHER" id="PTHR47953:SF17">
    <property type="entry name" value="CYTOCHROME P450"/>
    <property type="match status" value="1"/>
</dbReference>
<sequence length="237" mass="26562">MGTEIEKLKTNEDKLKSIAINQLTQQCAELCRSEDIKVPELEGDFGTFHKTHNIYQSTYAGLNSWPWISSFMIGVTLPLAPAIGIWASTKGARQVYKTNWRSDKLAGGFDVAVIFPSYKFLHSLSKTKKKLLDVHCQVDSIVEDIINERKKNHKGDHALGDEDLIDVLLRVKKDRSLEFSITNNNIKAIINDMFGAGTETSSTATVWAMAEMMKNPSVFAKLKKKCEKPLGTVQHSM</sequence>
<evidence type="ECO:0000256" key="4">
    <source>
        <dbReference type="ARBA" id="ARBA00023002"/>
    </source>
</evidence>
<comment type="caution">
    <text evidence="8">The sequence shown here is derived from an EMBL/GenBank/DDBJ whole genome shotgun (WGS) entry which is preliminary data.</text>
</comment>
<evidence type="ECO:0000313" key="8">
    <source>
        <dbReference type="EMBL" id="PHT30830.1"/>
    </source>
</evidence>
<evidence type="ECO:0000256" key="1">
    <source>
        <dbReference type="ARBA" id="ARBA00010617"/>
    </source>
</evidence>
<keyword evidence="9" id="KW-1185">Reference proteome</keyword>
<comment type="similarity">
    <text evidence="1">Belongs to the cytochrome P450 family.</text>
</comment>
<dbReference type="GO" id="GO:0005506">
    <property type="term" value="F:iron ion binding"/>
    <property type="evidence" value="ECO:0007669"/>
    <property type="project" value="InterPro"/>
</dbReference>
<keyword evidence="7" id="KW-0812">Transmembrane</keyword>
<keyword evidence="6" id="KW-0503">Monooxygenase</keyword>
<dbReference type="OrthoDB" id="1320885at2759"/>
<dbReference type="EMBL" id="MLFT02000012">
    <property type="protein sequence ID" value="PHT30830.1"/>
    <property type="molecule type" value="Genomic_DNA"/>
</dbReference>
<dbReference type="InterPro" id="IPR036396">
    <property type="entry name" value="Cyt_P450_sf"/>
</dbReference>
<reference evidence="8 9" key="1">
    <citation type="journal article" date="2017" name="Genome Biol.">
        <title>New reference genome sequences of hot pepper reveal the massive evolution of plant disease-resistance genes by retroduplication.</title>
        <authorList>
            <person name="Kim S."/>
            <person name="Park J."/>
            <person name="Yeom S.I."/>
            <person name="Kim Y.M."/>
            <person name="Seo E."/>
            <person name="Kim K.T."/>
            <person name="Kim M.S."/>
            <person name="Lee J.M."/>
            <person name="Cheong K."/>
            <person name="Shin H.S."/>
            <person name="Kim S.B."/>
            <person name="Han K."/>
            <person name="Lee J."/>
            <person name="Park M."/>
            <person name="Lee H.A."/>
            <person name="Lee H.Y."/>
            <person name="Lee Y."/>
            <person name="Oh S."/>
            <person name="Lee J.H."/>
            <person name="Choi E."/>
            <person name="Choi E."/>
            <person name="Lee S.E."/>
            <person name="Jeon J."/>
            <person name="Kim H."/>
            <person name="Choi G."/>
            <person name="Song H."/>
            <person name="Lee J."/>
            <person name="Lee S.C."/>
            <person name="Kwon J.K."/>
            <person name="Lee H.Y."/>
            <person name="Koo N."/>
            <person name="Hong Y."/>
            <person name="Kim R.W."/>
            <person name="Kang W.H."/>
            <person name="Huh J.H."/>
            <person name="Kang B.C."/>
            <person name="Yang T.J."/>
            <person name="Lee Y.H."/>
            <person name="Bennetzen J.L."/>
            <person name="Choi D."/>
        </authorList>
    </citation>
    <scope>NUCLEOTIDE SEQUENCE [LARGE SCALE GENOMIC DNA]</scope>
    <source>
        <strain evidence="9">cv. PBC81</strain>
    </source>
</reference>
<proteinExistence type="inferred from homology"/>
<evidence type="ECO:0000256" key="7">
    <source>
        <dbReference type="SAM" id="Phobius"/>
    </source>
</evidence>
<dbReference type="Gene3D" id="1.10.630.10">
    <property type="entry name" value="Cytochrome P450"/>
    <property type="match status" value="1"/>
</dbReference>
<dbReference type="Proteomes" id="UP000224567">
    <property type="component" value="Unassembled WGS sequence"/>
</dbReference>
<name>A0A2G2VCW6_CAPBA</name>
<keyword evidence="2" id="KW-0349">Heme</keyword>